<dbReference type="InterPro" id="IPR011990">
    <property type="entry name" value="TPR-like_helical_dom_sf"/>
</dbReference>
<feature type="repeat" description="PPR" evidence="5">
    <location>
        <begin position="697"/>
        <end position="731"/>
    </location>
</feature>
<name>A0A166IU50_9AGAM</name>
<evidence type="ECO:0000256" key="1">
    <source>
        <dbReference type="ARBA" id="ARBA00006192"/>
    </source>
</evidence>
<keyword evidence="2" id="KW-0677">Repeat</keyword>
<accession>A0A166IU50</accession>
<evidence type="ECO:0000256" key="3">
    <source>
        <dbReference type="ARBA" id="ARBA00044493"/>
    </source>
</evidence>
<feature type="compositionally biased region" description="Polar residues" evidence="6">
    <location>
        <begin position="142"/>
        <end position="151"/>
    </location>
</feature>
<dbReference type="Proteomes" id="UP000076532">
    <property type="component" value="Unassembled WGS sequence"/>
</dbReference>
<evidence type="ECO:0000256" key="4">
    <source>
        <dbReference type="ARBA" id="ARBA00044511"/>
    </source>
</evidence>
<reference evidence="7 8" key="1">
    <citation type="journal article" date="2016" name="Mol. Biol. Evol.">
        <title>Comparative Genomics of Early-Diverging Mushroom-Forming Fungi Provides Insights into the Origins of Lignocellulose Decay Capabilities.</title>
        <authorList>
            <person name="Nagy L.G."/>
            <person name="Riley R."/>
            <person name="Tritt A."/>
            <person name="Adam C."/>
            <person name="Daum C."/>
            <person name="Floudas D."/>
            <person name="Sun H."/>
            <person name="Yadav J.S."/>
            <person name="Pangilinan J."/>
            <person name="Larsson K.H."/>
            <person name="Matsuura K."/>
            <person name="Barry K."/>
            <person name="Labutti K."/>
            <person name="Kuo R."/>
            <person name="Ohm R.A."/>
            <person name="Bhattacharya S.S."/>
            <person name="Shirouzu T."/>
            <person name="Yoshinaga Y."/>
            <person name="Martin F.M."/>
            <person name="Grigoriev I.V."/>
            <person name="Hibbett D.S."/>
        </authorList>
    </citation>
    <scope>NUCLEOTIDE SEQUENCE [LARGE SCALE GENOMIC DNA]</scope>
    <source>
        <strain evidence="7 8">CBS 109695</strain>
    </source>
</reference>
<keyword evidence="8" id="KW-1185">Reference proteome</keyword>
<feature type="region of interest" description="Disordered" evidence="6">
    <location>
        <begin position="990"/>
        <end position="1031"/>
    </location>
</feature>
<comment type="similarity">
    <text evidence="1">Belongs to the CCM1 family.</text>
</comment>
<gene>
    <name evidence="7" type="ORF">FIBSPDRAFT_827282</name>
</gene>
<dbReference type="Gene3D" id="1.25.40.10">
    <property type="entry name" value="Tetratricopeptide repeat domain"/>
    <property type="match status" value="4"/>
</dbReference>
<dbReference type="Pfam" id="PF13812">
    <property type="entry name" value="PPR_3"/>
    <property type="match status" value="3"/>
</dbReference>
<dbReference type="NCBIfam" id="TIGR00756">
    <property type="entry name" value="PPR"/>
    <property type="match status" value="3"/>
</dbReference>
<dbReference type="PROSITE" id="PS51375">
    <property type="entry name" value="PPR"/>
    <property type="match status" value="4"/>
</dbReference>
<evidence type="ECO:0000256" key="5">
    <source>
        <dbReference type="PROSITE-ProRule" id="PRU00708"/>
    </source>
</evidence>
<dbReference type="PANTHER" id="PTHR47447">
    <property type="entry name" value="OS03G0856100 PROTEIN"/>
    <property type="match status" value="1"/>
</dbReference>
<evidence type="ECO:0000313" key="7">
    <source>
        <dbReference type="EMBL" id="KZP20172.1"/>
    </source>
</evidence>
<dbReference type="InterPro" id="IPR002885">
    <property type="entry name" value="PPR_rpt"/>
</dbReference>
<dbReference type="OrthoDB" id="185373at2759"/>
<evidence type="ECO:0008006" key="9">
    <source>
        <dbReference type="Google" id="ProtNLM"/>
    </source>
</evidence>
<feature type="repeat" description="PPR" evidence="5">
    <location>
        <begin position="553"/>
        <end position="587"/>
    </location>
</feature>
<organism evidence="7 8">
    <name type="scientific">Athelia psychrophila</name>
    <dbReference type="NCBI Taxonomy" id="1759441"/>
    <lineage>
        <taxon>Eukaryota</taxon>
        <taxon>Fungi</taxon>
        <taxon>Dikarya</taxon>
        <taxon>Basidiomycota</taxon>
        <taxon>Agaricomycotina</taxon>
        <taxon>Agaricomycetes</taxon>
        <taxon>Agaricomycetidae</taxon>
        <taxon>Atheliales</taxon>
        <taxon>Atheliaceae</taxon>
        <taxon>Athelia</taxon>
    </lineage>
</organism>
<comment type="subunit">
    <text evidence="4">Binds to mitochondrial small subunit 15S rRNA.</text>
</comment>
<feature type="repeat" description="PPR" evidence="5">
    <location>
        <begin position="738"/>
        <end position="772"/>
    </location>
</feature>
<proteinExistence type="inferred from homology"/>
<dbReference type="AlphaFoldDB" id="A0A166IU50"/>
<protein>
    <recommendedName>
        <fullName evidence="9">Pentacotripeptide-repeat region of PRORP domain-containing protein</fullName>
    </recommendedName>
</protein>
<feature type="region of interest" description="Disordered" evidence="6">
    <location>
        <begin position="128"/>
        <end position="151"/>
    </location>
</feature>
<evidence type="ECO:0000256" key="6">
    <source>
        <dbReference type="SAM" id="MobiDB-lite"/>
    </source>
</evidence>
<evidence type="ECO:0000256" key="2">
    <source>
        <dbReference type="ARBA" id="ARBA00022737"/>
    </source>
</evidence>
<feature type="repeat" description="PPR" evidence="5">
    <location>
        <begin position="822"/>
        <end position="856"/>
    </location>
</feature>
<evidence type="ECO:0000313" key="8">
    <source>
        <dbReference type="Proteomes" id="UP000076532"/>
    </source>
</evidence>
<dbReference type="PANTHER" id="PTHR47447:SF17">
    <property type="entry name" value="OS12G0638900 PROTEIN"/>
    <property type="match status" value="1"/>
</dbReference>
<sequence>MIEPLSALVLNSLLSTRGHCSSVQSAGRAIVSSKRSNVTPNFFTPAPRRFKGKGKAVDALASECDECAEWAAEARDERCCAGKHSLWCSKNLILVMMKEIIPTRHRSFRRPPLHLTRAMGHPPPLYGLPANTHASQRRHSSHTSNLSTKSRSSGGDFLSQLHVPAAEFDAEAAWGAFVALPHHAQPTLEDSVFFAEQVADSAERLFDSSELLEQLPVWGDRLRSLLVRLSLLITPLSALDYRQRCLNVRVLAMAGDTETATAHAHTLQSALVDYKDERHVLEAYGTLLKSIWRNHSAPDVLDLIITEWQFLGSHMLRRSAKAHFKAVGRQSHLLRQTAHLILESIAEPAILLVERQNWTPEHKLQAGQLLLELLCVRDLPEDALTVLQEMERQSVAVPISLKLTVARALARARAFPQANNLFHSLVRKSGRTHASMQFKYYQSTGLYIFAHQGDVVRAEEYWNTLLVNEWVSDADVAMLLQAYAVNGNIEEVVRLFDEFFSTPESDGGDRGLPTYTPTFVHYTIVIFAHAQRSDFDGMNVWLERMSRAGMKPDATVYTIILKSFAMRGEVNALAAVLDQMRSAGMEPGVIPYTVAISLLAQRRDPVAAEALFKRAIQEGVVPDRRMVISLMNAHVEAASWQGVIRAFDYIKSSPLRRVRLSIDVYNTLLKAYVLIGAPFQLVSDIFGRLEETNVRPDARTFALLIQSACDAGQMDVAYDIYQEMDRLSKHSESNLQVNAYILTILMSGYLRLGNKVQAKAVYDEMRERNIQPTSTTFGAILKAYANEKTEESLQTAEAFLKSLMEAEKTHWVKPTGGRSSALEHVYRPLMDLYARAESPEEVERLFQGMIDAGGEPTLGTLTALLFAYSRRGNLDAVQQLWPQILTLGIRNSNIGPLFSGHEPKSPNEETEVEPLRQASLLCVPLSIYMDALSAAGKHMEIAAVWQEVKSHGFTFDSHNWNHLAVALVRAGEPARAFEVLEKVILPYQQQSEDAQTGRDKKPDTPFSFDVSPGTGLDDSTPQPAFEGPGRTGTRRAVAVMVAKQKAKFGLAAALRDGEEDDFAHPLHILHQISPSWSIWRPHAVVLGLLSRVLGRLERGQLVEPVKAPTNRPFSLPDDEEQSYETRRAQADLAADLYAQIYADFPSAVRAVRKFERYSAEDQERSRRHRS</sequence>
<comment type="function">
    <text evidence="3">Regulates mitochondrial small subunit maturation by controlling 15S rRNA 5'-end processing. Localizes to the 5' precursor of the 15S rRNA in a position that is subsequently occupied by mS47 in the mature yeast mtSSU. Uses structure and sequence-specific RNA recognition, binding to a single-stranded region of the precursor and specifically recognizing bases -6 to -1. The exchange of Ccm1 for mS47 is coupled to the irreversible removal of precursor rRNA that is accompanied by conformational changes of the mitoribosomal proteins uS5m and mS26. These conformational changes signal completion of 5'-end rRNA processing through protection of the mature 5'-end of the 15S rRNA and stabilization of mS47. The removal of the 5' precursor together with the dissociation of Ccm1 may be catalyzed by the 5'-3' exoribonuclease Pet127. Involved in the specific removal of group I introns in mitochondrial encoded transcripts.</text>
</comment>
<dbReference type="Pfam" id="PF01535">
    <property type="entry name" value="PPR"/>
    <property type="match status" value="2"/>
</dbReference>
<dbReference type="STRING" id="436010.A0A166IU50"/>
<dbReference type="EMBL" id="KV417557">
    <property type="protein sequence ID" value="KZP20172.1"/>
    <property type="molecule type" value="Genomic_DNA"/>
</dbReference>